<feature type="compositionally biased region" description="Low complexity" evidence="1">
    <location>
        <begin position="303"/>
        <end position="314"/>
    </location>
</feature>
<proteinExistence type="predicted"/>
<feature type="compositionally biased region" description="Basic and acidic residues" evidence="1">
    <location>
        <begin position="219"/>
        <end position="230"/>
    </location>
</feature>
<evidence type="ECO:0000313" key="2">
    <source>
        <dbReference type="EMBL" id="KAG8070255.1"/>
    </source>
</evidence>
<organism evidence="2 3">
    <name type="scientific">Zizania palustris</name>
    <name type="common">Northern wild rice</name>
    <dbReference type="NCBI Taxonomy" id="103762"/>
    <lineage>
        <taxon>Eukaryota</taxon>
        <taxon>Viridiplantae</taxon>
        <taxon>Streptophyta</taxon>
        <taxon>Embryophyta</taxon>
        <taxon>Tracheophyta</taxon>
        <taxon>Spermatophyta</taxon>
        <taxon>Magnoliopsida</taxon>
        <taxon>Liliopsida</taxon>
        <taxon>Poales</taxon>
        <taxon>Poaceae</taxon>
        <taxon>BOP clade</taxon>
        <taxon>Oryzoideae</taxon>
        <taxon>Oryzeae</taxon>
        <taxon>Zizaniinae</taxon>
        <taxon>Zizania</taxon>
    </lineage>
</organism>
<evidence type="ECO:0000256" key="1">
    <source>
        <dbReference type="SAM" id="MobiDB-lite"/>
    </source>
</evidence>
<feature type="compositionally biased region" description="Basic and acidic residues" evidence="1">
    <location>
        <begin position="277"/>
        <end position="300"/>
    </location>
</feature>
<dbReference type="Proteomes" id="UP000729402">
    <property type="component" value="Unassembled WGS sequence"/>
</dbReference>
<sequence>MQQRHASSHGAAWSRTRQHGGSAEPAAWHREGEEAVYPARGQPWRRITRRTSLLRVKPPRPPFDARAGPRKMETVLEPGGGRVEWRGLSKARGGPPPGAALLPPGAARSHTTRSTPPPGALPPGAWTPETPVARSPASRSPRRPEPSPSRAPPPKATPPGARRMAPRGEDAAYPAHRQPRRRITKRTSLLCVKLPRPPFEAHAGPRKMEMVLEPGGGRWEGEGRVLEKARGGPPARAAPRRSEPTPPGAPHRSDPSRLEHLPPRAPPPGALTARSPHLPESRRTELCRPEHLRREHRRPEPSPSGAPAARSPQPYEEGRGRRRRRRRPMVFGGRIWRGEERWALERWPLGGGHRCGGSSAKGEG</sequence>
<reference evidence="2" key="2">
    <citation type="submission" date="2021-02" db="EMBL/GenBank/DDBJ databases">
        <authorList>
            <person name="Kimball J.A."/>
            <person name="Haas M.W."/>
            <person name="Macchietto M."/>
            <person name="Kono T."/>
            <person name="Duquette J."/>
            <person name="Shao M."/>
        </authorList>
    </citation>
    <scope>NUCLEOTIDE SEQUENCE</scope>
    <source>
        <tissue evidence="2">Fresh leaf tissue</tissue>
    </source>
</reference>
<name>A0A8J5SZ97_ZIZPA</name>
<gene>
    <name evidence="2" type="ORF">GUJ93_ZPchr0006g44099</name>
</gene>
<comment type="caution">
    <text evidence="2">The sequence shown here is derived from an EMBL/GenBank/DDBJ whole genome shotgun (WGS) entry which is preliminary data.</text>
</comment>
<protein>
    <submittedName>
        <fullName evidence="2">Uncharacterized protein</fullName>
    </submittedName>
</protein>
<feature type="compositionally biased region" description="Pro residues" evidence="1">
    <location>
        <begin position="146"/>
        <end position="157"/>
    </location>
</feature>
<keyword evidence="3" id="KW-1185">Reference proteome</keyword>
<evidence type="ECO:0000313" key="3">
    <source>
        <dbReference type="Proteomes" id="UP000729402"/>
    </source>
</evidence>
<reference evidence="2" key="1">
    <citation type="journal article" date="2021" name="bioRxiv">
        <title>Whole Genome Assembly and Annotation of Northern Wild Rice, Zizania palustris L., Supports a Whole Genome Duplication in the Zizania Genus.</title>
        <authorList>
            <person name="Haas M."/>
            <person name="Kono T."/>
            <person name="Macchietto M."/>
            <person name="Millas R."/>
            <person name="McGilp L."/>
            <person name="Shao M."/>
            <person name="Duquette J."/>
            <person name="Hirsch C.N."/>
            <person name="Kimball J."/>
        </authorList>
    </citation>
    <scope>NUCLEOTIDE SEQUENCE</scope>
    <source>
        <tissue evidence="2">Fresh leaf tissue</tissue>
    </source>
</reference>
<dbReference type="EMBL" id="JAAALK010000283">
    <property type="protein sequence ID" value="KAG8070255.1"/>
    <property type="molecule type" value="Genomic_DNA"/>
</dbReference>
<feature type="compositionally biased region" description="Low complexity" evidence="1">
    <location>
        <begin position="99"/>
        <end position="108"/>
    </location>
</feature>
<accession>A0A8J5SZ97</accession>
<dbReference type="AlphaFoldDB" id="A0A8J5SZ97"/>
<feature type="compositionally biased region" description="Basic and acidic residues" evidence="1">
    <location>
        <begin position="251"/>
        <end position="262"/>
    </location>
</feature>
<feature type="region of interest" description="Disordered" evidence="1">
    <location>
        <begin position="1"/>
        <end position="330"/>
    </location>
</feature>